<protein>
    <submittedName>
        <fullName evidence="1">Replisome organizer</fullName>
    </submittedName>
</protein>
<organism evidence="1">
    <name type="scientific">Siphoviridae sp. ctSMg55</name>
    <dbReference type="NCBI Taxonomy" id="2825509"/>
    <lineage>
        <taxon>Viruses</taxon>
        <taxon>Duplodnaviria</taxon>
        <taxon>Heunggongvirae</taxon>
        <taxon>Uroviricota</taxon>
        <taxon>Caudoviricetes</taxon>
    </lineage>
</organism>
<reference evidence="1" key="1">
    <citation type="journal article" date="2021" name="Proc. Natl. Acad. Sci. U.S.A.">
        <title>A Catalog of Tens of Thousands of Viruses from Human Metagenomes Reveals Hidden Associations with Chronic Diseases.</title>
        <authorList>
            <person name="Tisza M.J."/>
            <person name="Buck C.B."/>
        </authorList>
    </citation>
    <scope>NUCLEOTIDE SEQUENCE</scope>
    <source>
        <strain evidence="1">CtSMg55</strain>
    </source>
</reference>
<name>A0A8S5V4L6_9CAUD</name>
<accession>A0A8S5V4L6</accession>
<proteinExistence type="predicted"/>
<dbReference type="EMBL" id="BK016197">
    <property type="protein sequence ID" value="DAG01697.1"/>
    <property type="molecule type" value="Genomic_DNA"/>
</dbReference>
<evidence type="ECO:0000313" key="1">
    <source>
        <dbReference type="EMBL" id="DAG01697.1"/>
    </source>
</evidence>
<sequence>MPNRIIKDSIRTSRSINAMSDFQFRLWAYLITYVDDFGRGSADPELLKGFVFPRRKGVTEDTIKKTLAELATIGSVILYEVDGEPYLCFPNWSEHQSIRNKVSKYPAPEDGIIQIASSYMQMKSNECSCNQMNADECKCSRYPIQSESNLNPESESNAREARSTEFERFWAVYPRKVGKKDAMKAFKKAKVSVDVLIAAVERQKQGQQWMKDDGQYIPNPATWLNQERWEDEVAPPRGIHAKPGYGVQKHNDQLGDFEREAVARMLGKELEG</sequence>